<reference evidence="2 3" key="1">
    <citation type="submission" date="2018-08" db="EMBL/GenBank/DDBJ databases">
        <title>A genome reference for cultivated species of the human gut microbiota.</title>
        <authorList>
            <person name="Zou Y."/>
            <person name="Xue W."/>
            <person name="Luo G."/>
        </authorList>
    </citation>
    <scope>NUCLEOTIDE SEQUENCE [LARGE SCALE GENOMIC DNA]</scope>
    <source>
        <strain evidence="2 3">AM13-21</strain>
    </source>
</reference>
<proteinExistence type="predicted"/>
<accession>A0A415BFI4</accession>
<dbReference type="Proteomes" id="UP000285777">
    <property type="component" value="Unassembled WGS sequence"/>
</dbReference>
<name>A0A415BFI4_PHOVU</name>
<feature type="region of interest" description="Disordered" evidence="1">
    <location>
        <begin position="1"/>
        <end position="30"/>
    </location>
</feature>
<feature type="compositionally biased region" description="Polar residues" evidence="1">
    <location>
        <begin position="1"/>
        <end position="12"/>
    </location>
</feature>
<dbReference type="AlphaFoldDB" id="A0A415BFI4"/>
<evidence type="ECO:0000313" key="3">
    <source>
        <dbReference type="Proteomes" id="UP000285777"/>
    </source>
</evidence>
<feature type="region of interest" description="Disordered" evidence="1">
    <location>
        <begin position="57"/>
        <end position="88"/>
    </location>
</feature>
<sequence>MSPEGQQDNLHNTHNRVFKSTATATTQPTETAMGRAFRRVVAALFFMRQKRMMPPLFPFFTQKHPEKGEETEAGNRNGRTEQAEGQDTGCRLKGIRFQPDRTMVSYFKNNCYSQPEM</sequence>
<evidence type="ECO:0000313" key="2">
    <source>
        <dbReference type="EMBL" id="RHI82593.1"/>
    </source>
</evidence>
<comment type="caution">
    <text evidence="2">The sequence shown here is derived from an EMBL/GenBank/DDBJ whole genome shotgun (WGS) entry which is preliminary data.</text>
</comment>
<protein>
    <submittedName>
        <fullName evidence="2">Uncharacterized protein</fullName>
    </submittedName>
</protein>
<gene>
    <name evidence="2" type="ORF">DW150_22015</name>
</gene>
<dbReference type="EMBL" id="QRLF01000071">
    <property type="protein sequence ID" value="RHI82593.1"/>
    <property type="molecule type" value="Genomic_DNA"/>
</dbReference>
<feature type="compositionally biased region" description="Low complexity" evidence="1">
    <location>
        <begin position="21"/>
        <end position="30"/>
    </location>
</feature>
<organism evidence="2 3">
    <name type="scientific">Phocaeicola vulgatus</name>
    <name type="common">Bacteroides vulgatus</name>
    <dbReference type="NCBI Taxonomy" id="821"/>
    <lineage>
        <taxon>Bacteria</taxon>
        <taxon>Pseudomonadati</taxon>
        <taxon>Bacteroidota</taxon>
        <taxon>Bacteroidia</taxon>
        <taxon>Bacteroidales</taxon>
        <taxon>Bacteroidaceae</taxon>
        <taxon>Phocaeicola</taxon>
    </lineage>
</organism>
<evidence type="ECO:0000256" key="1">
    <source>
        <dbReference type="SAM" id="MobiDB-lite"/>
    </source>
</evidence>